<dbReference type="AlphaFoldDB" id="A9AWZ0"/>
<proteinExistence type="predicted"/>
<dbReference type="InterPro" id="IPR027417">
    <property type="entry name" value="P-loop_NTPase"/>
</dbReference>
<dbReference type="SUPFAM" id="SSF48452">
    <property type="entry name" value="TPR-like"/>
    <property type="match status" value="1"/>
</dbReference>
<dbReference type="InParanoid" id="A9AWZ0"/>
<organism evidence="2 3">
    <name type="scientific">Herpetosiphon aurantiacus (strain ATCC 23779 / DSM 785 / 114-95)</name>
    <dbReference type="NCBI Taxonomy" id="316274"/>
    <lineage>
        <taxon>Bacteria</taxon>
        <taxon>Bacillati</taxon>
        <taxon>Chloroflexota</taxon>
        <taxon>Chloroflexia</taxon>
        <taxon>Herpetosiphonales</taxon>
        <taxon>Herpetosiphonaceae</taxon>
        <taxon>Herpetosiphon</taxon>
    </lineage>
</organism>
<dbReference type="PANTHER" id="PTHR47691">
    <property type="entry name" value="REGULATOR-RELATED"/>
    <property type="match status" value="1"/>
</dbReference>
<accession>A9AWZ0</accession>
<dbReference type="BioCyc" id="HAUR316274:GHYA-2186-MONOMER"/>
<dbReference type="PRINTS" id="PR00364">
    <property type="entry name" value="DISEASERSIST"/>
</dbReference>
<dbReference type="KEGG" id="hau:Haur_2158"/>
<protein>
    <submittedName>
        <fullName evidence="2">ATPase-like</fullName>
    </submittedName>
</protein>
<dbReference type="GO" id="GO:0043531">
    <property type="term" value="F:ADP binding"/>
    <property type="evidence" value="ECO:0007669"/>
    <property type="project" value="InterPro"/>
</dbReference>
<gene>
    <name evidence="2" type="ordered locus">Haur_2158</name>
</gene>
<dbReference type="PANTHER" id="PTHR47691:SF3">
    <property type="entry name" value="HTH-TYPE TRANSCRIPTIONAL REGULATOR RV0890C-RELATED"/>
    <property type="match status" value="1"/>
</dbReference>
<dbReference type="Proteomes" id="UP000000787">
    <property type="component" value="Chromosome"/>
</dbReference>
<dbReference type="Gene3D" id="3.40.50.300">
    <property type="entry name" value="P-loop containing nucleotide triphosphate hydrolases"/>
    <property type="match status" value="1"/>
</dbReference>
<dbReference type="InterPro" id="IPR011990">
    <property type="entry name" value="TPR-like_helical_dom_sf"/>
</dbReference>
<evidence type="ECO:0000259" key="1">
    <source>
        <dbReference type="Pfam" id="PF00931"/>
    </source>
</evidence>
<dbReference type="Gene3D" id="1.25.40.10">
    <property type="entry name" value="Tetratricopeptide repeat domain"/>
    <property type="match status" value="1"/>
</dbReference>
<reference evidence="2 3" key="1">
    <citation type="journal article" date="2011" name="Stand. Genomic Sci.">
        <title>Complete genome sequence of the filamentous gliding predatory bacterium Herpetosiphon aurantiacus type strain (114-95(T)).</title>
        <authorList>
            <person name="Kiss H."/>
            <person name="Nett M."/>
            <person name="Domin N."/>
            <person name="Martin K."/>
            <person name="Maresca J.A."/>
            <person name="Copeland A."/>
            <person name="Lapidus A."/>
            <person name="Lucas S."/>
            <person name="Berry K.W."/>
            <person name="Glavina Del Rio T."/>
            <person name="Dalin E."/>
            <person name="Tice H."/>
            <person name="Pitluck S."/>
            <person name="Richardson P."/>
            <person name="Bruce D."/>
            <person name="Goodwin L."/>
            <person name="Han C."/>
            <person name="Detter J.C."/>
            <person name="Schmutz J."/>
            <person name="Brettin T."/>
            <person name="Land M."/>
            <person name="Hauser L."/>
            <person name="Kyrpides N.C."/>
            <person name="Ivanova N."/>
            <person name="Goker M."/>
            <person name="Woyke T."/>
            <person name="Klenk H.P."/>
            <person name="Bryant D.A."/>
        </authorList>
    </citation>
    <scope>NUCLEOTIDE SEQUENCE [LARGE SCALE GENOMIC DNA]</scope>
    <source>
        <strain evidence="3">ATCC 23779 / DSM 785 / 114-95</strain>
    </source>
</reference>
<dbReference type="STRING" id="316274.Haur_2158"/>
<dbReference type="InterPro" id="IPR002182">
    <property type="entry name" value="NB-ARC"/>
</dbReference>
<dbReference type="eggNOG" id="COG0457">
    <property type="taxonomic scope" value="Bacteria"/>
</dbReference>
<dbReference type="eggNOG" id="COG3903">
    <property type="taxonomic scope" value="Bacteria"/>
</dbReference>
<sequence>MTQSTLQWNDAVVHDLLHYPQRLLQHHAWSAVIAEAGGLQQMRQQLLDFPLKAKERRVLEVILNNPEDSVVRYTDLLAIHHATFHRQQNALCRSLSQFLNTVQAPAEPQVLATPVANPVSFVVPWTSFIGRHAALTTLKTLLADDHRWITLIGAGGVGKTRLAMELAQQSIGSCCDEVHMLRFADVQRVEDVGLACIQQLQLVITEAQSLEQTLQQFFQQRRSLVIVDNLEHIPAAGLWLAQVFQAVPQQQVIATSRVRLNVPNEQLYEVAVLDCPAEKASFEQLNQSPAVQLCLDRMEAVRLVDRTNHQLLDLVGQICRQVAGLPLAIELVAARTAEYSLETILAAITTDLEFIAEGPLDLDARQQTMAATIGWSYQLLPAQSQHIMQQLAVFRAGWDAAAAAAICGLEPELMEDHLALLLDNHLISYRLDSEQQPYTILEPIRQYAWQLSPAEQQHQLRSQHCDYYIIWVAPSEEIMLGPDAAFWHCAFLQSYPNVQLALHTAKADPTPRRFWQLLGSLYRCWWNFQLIAEAQSWLEPTIPVVLQPTSEPYLQCRVLYSILLFCAKDTASYSRLATYHYLINLAHHNQFYVLEAKAKNFYALILMEQNKLVEAGDLLLDAATIYRQIGDEDNFLTPMLNYANLLYKTKRFEQACDIYDELIIKFEAIKDYDGMYSSIKNVAVIYVCQEKYYEAEEKFLYLIKQAEDRKNIDIYLGDFDIYLRLIKIYSFLRRADDIDIYVHKLYPISMGSLFFIEQVFTLCETIIYIAIFKEYYLVAYSAYIYLLNILYLEHYEMRWYESEFLERTKIILNQYCEDFDALIDADFYWDLNSFNDTMNYFLRIIYGFHSNSYSIN</sequence>
<dbReference type="HOGENOM" id="CLU_333640_0_0_0"/>
<feature type="domain" description="NB-ARC" evidence="1">
    <location>
        <begin position="139"/>
        <end position="259"/>
    </location>
</feature>
<dbReference type="EMBL" id="CP000875">
    <property type="protein sequence ID" value="ABX04798.1"/>
    <property type="molecule type" value="Genomic_DNA"/>
</dbReference>
<evidence type="ECO:0000313" key="3">
    <source>
        <dbReference type="Proteomes" id="UP000000787"/>
    </source>
</evidence>
<name>A9AWZ0_HERA2</name>
<dbReference type="SUPFAM" id="SSF52540">
    <property type="entry name" value="P-loop containing nucleoside triphosphate hydrolases"/>
    <property type="match status" value="1"/>
</dbReference>
<evidence type="ECO:0000313" key="2">
    <source>
        <dbReference type="EMBL" id="ABX04798.1"/>
    </source>
</evidence>
<keyword evidence="3" id="KW-1185">Reference proteome</keyword>
<dbReference type="Pfam" id="PF00931">
    <property type="entry name" value="NB-ARC"/>
    <property type="match status" value="1"/>
</dbReference>